<dbReference type="Pfam" id="PF02493">
    <property type="entry name" value="MORN"/>
    <property type="match status" value="4"/>
</dbReference>
<dbReference type="Gene3D" id="2.20.110.10">
    <property type="entry name" value="Histone H3 K4-specific methyltransferase SET7/9 N-terminal domain"/>
    <property type="match status" value="2"/>
</dbReference>
<dbReference type="eggNOG" id="KOG0231">
    <property type="taxonomic scope" value="Eukaryota"/>
</dbReference>
<dbReference type="KEGG" id="tet:TTHERM_00437420"/>
<dbReference type="OrthoDB" id="270720at2759"/>
<dbReference type="InParanoid" id="I7LV94"/>
<dbReference type="HOGENOM" id="CLU_793411_0_0_1"/>
<keyword evidence="1" id="KW-0677">Repeat</keyword>
<protein>
    <submittedName>
        <fullName evidence="3">Kinase domain protein</fullName>
    </submittedName>
</protein>
<feature type="region of interest" description="Disordered" evidence="2">
    <location>
        <begin position="86"/>
        <end position="107"/>
    </location>
</feature>
<keyword evidence="3" id="KW-0418">Kinase</keyword>
<organism evidence="3 4">
    <name type="scientific">Tetrahymena thermophila (strain SB210)</name>
    <dbReference type="NCBI Taxonomy" id="312017"/>
    <lineage>
        <taxon>Eukaryota</taxon>
        <taxon>Sar</taxon>
        <taxon>Alveolata</taxon>
        <taxon>Ciliophora</taxon>
        <taxon>Intramacronucleata</taxon>
        <taxon>Oligohymenophorea</taxon>
        <taxon>Hymenostomatida</taxon>
        <taxon>Tetrahymenina</taxon>
        <taxon>Tetrahymenidae</taxon>
        <taxon>Tetrahymena</taxon>
    </lineage>
</organism>
<sequence>MGQEASCCKQKHADIGIERIFDNNYQINRETIQILGADTNHFNPYRKSKLIKLHKVQCEENQAKPESAKGNSIYHSRNWSTASQTLQESNFQRSGDNNQIRSSFDVKGNNVNGTNQYYSNNTQYNSTQETLNNFSSQPSISNNQYGSFQGNYVTSPSSYELDNFQQVAGVHNNNTFAAVVNSDQVYSVRETYLDGSTYEGEKVGEFRQGYGIFIFSNKACYKGNWSQDKMNGRGLLYYSSGQLAYQGQFAENKFQGYGYLNNEIIDYTLREDDDKYYHDFSTIGNKWIKYEGEFYNDAKNGRGRLYFSNGDFIQADFVEDKINGECILYKSNNQIVKGYWRENKLIRITY</sequence>
<dbReference type="GeneID" id="7824893"/>
<dbReference type="GO" id="GO:0016301">
    <property type="term" value="F:kinase activity"/>
    <property type="evidence" value="ECO:0007669"/>
    <property type="project" value="UniProtKB-KW"/>
</dbReference>
<dbReference type="PANTHER" id="PTHR23084:SF263">
    <property type="entry name" value="MORN REPEAT-CONTAINING PROTEIN 1"/>
    <property type="match status" value="1"/>
</dbReference>
<keyword evidence="4" id="KW-1185">Reference proteome</keyword>
<name>I7LV94_TETTS</name>
<evidence type="ECO:0000313" key="4">
    <source>
        <dbReference type="Proteomes" id="UP000009168"/>
    </source>
</evidence>
<accession>I7LV94</accession>
<keyword evidence="3" id="KW-0808">Transferase</keyword>
<dbReference type="PANTHER" id="PTHR23084">
    <property type="entry name" value="PHOSPHATIDYLINOSITOL-4-PHOSPHATE 5-KINASE RELATED"/>
    <property type="match status" value="1"/>
</dbReference>
<dbReference type="Proteomes" id="UP000009168">
    <property type="component" value="Unassembled WGS sequence"/>
</dbReference>
<dbReference type="EMBL" id="GG662663">
    <property type="protein sequence ID" value="EAR97493.3"/>
    <property type="molecule type" value="Genomic_DNA"/>
</dbReference>
<proteinExistence type="predicted"/>
<dbReference type="STRING" id="312017.I7LV94"/>
<evidence type="ECO:0000256" key="1">
    <source>
        <dbReference type="ARBA" id="ARBA00022737"/>
    </source>
</evidence>
<feature type="compositionally biased region" description="Polar residues" evidence="2">
    <location>
        <begin position="86"/>
        <end position="102"/>
    </location>
</feature>
<gene>
    <name evidence="3" type="ORF">TTHERM_00437420</name>
</gene>
<evidence type="ECO:0000256" key="2">
    <source>
        <dbReference type="SAM" id="MobiDB-lite"/>
    </source>
</evidence>
<reference evidence="4" key="1">
    <citation type="journal article" date="2006" name="PLoS Biol.">
        <title>Macronuclear genome sequence of the ciliate Tetrahymena thermophila, a model eukaryote.</title>
        <authorList>
            <person name="Eisen J.A."/>
            <person name="Coyne R.S."/>
            <person name="Wu M."/>
            <person name="Wu D."/>
            <person name="Thiagarajan M."/>
            <person name="Wortman J.R."/>
            <person name="Badger J.H."/>
            <person name="Ren Q."/>
            <person name="Amedeo P."/>
            <person name="Jones K.M."/>
            <person name="Tallon L.J."/>
            <person name="Delcher A.L."/>
            <person name="Salzberg S.L."/>
            <person name="Silva J.C."/>
            <person name="Haas B.J."/>
            <person name="Majoros W.H."/>
            <person name="Farzad M."/>
            <person name="Carlton J.M."/>
            <person name="Smith R.K. Jr."/>
            <person name="Garg J."/>
            <person name="Pearlman R.E."/>
            <person name="Karrer K.M."/>
            <person name="Sun L."/>
            <person name="Manning G."/>
            <person name="Elde N.C."/>
            <person name="Turkewitz A.P."/>
            <person name="Asai D.J."/>
            <person name="Wilkes D.E."/>
            <person name="Wang Y."/>
            <person name="Cai H."/>
            <person name="Collins K."/>
            <person name="Stewart B.A."/>
            <person name="Lee S.R."/>
            <person name="Wilamowska K."/>
            <person name="Weinberg Z."/>
            <person name="Ruzzo W.L."/>
            <person name="Wloga D."/>
            <person name="Gaertig J."/>
            <person name="Frankel J."/>
            <person name="Tsao C.-C."/>
            <person name="Gorovsky M.A."/>
            <person name="Keeling P.J."/>
            <person name="Waller R.F."/>
            <person name="Patron N.J."/>
            <person name="Cherry J.M."/>
            <person name="Stover N.A."/>
            <person name="Krieger C.J."/>
            <person name="del Toro C."/>
            <person name="Ryder H.F."/>
            <person name="Williamson S.C."/>
            <person name="Barbeau R.A."/>
            <person name="Hamilton E.P."/>
            <person name="Orias E."/>
        </authorList>
    </citation>
    <scope>NUCLEOTIDE SEQUENCE [LARGE SCALE GENOMIC DNA]</scope>
    <source>
        <strain evidence="4">SB210</strain>
    </source>
</reference>
<evidence type="ECO:0000313" key="3">
    <source>
        <dbReference type="EMBL" id="EAR97493.3"/>
    </source>
</evidence>
<dbReference type="RefSeq" id="XP_001017738.3">
    <property type="nucleotide sequence ID" value="XM_001017738.3"/>
</dbReference>
<dbReference type="AlphaFoldDB" id="I7LV94"/>
<dbReference type="SUPFAM" id="SSF82185">
    <property type="entry name" value="Histone H3 K4-specific methyltransferase SET7/9 N-terminal domain"/>
    <property type="match status" value="2"/>
</dbReference>
<dbReference type="InterPro" id="IPR003409">
    <property type="entry name" value="MORN"/>
</dbReference>
<dbReference type="SMART" id="SM00698">
    <property type="entry name" value="MORN"/>
    <property type="match status" value="4"/>
</dbReference>